<dbReference type="Proteomes" id="UP000426444">
    <property type="component" value="Chromosome"/>
</dbReference>
<evidence type="ECO:0000313" key="9">
    <source>
        <dbReference type="Proteomes" id="UP000426444"/>
    </source>
</evidence>
<dbReference type="SUPFAM" id="SSF56300">
    <property type="entry name" value="Metallo-dependent phosphatases"/>
    <property type="match status" value="1"/>
</dbReference>
<dbReference type="InterPro" id="IPR005235">
    <property type="entry name" value="YmdB-like"/>
</dbReference>
<feature type="binding site" evidence="7">
    <location>
        <position position="39"/>
    </location>
    <ligand>
        <name>Fe cation</name>
        <dbReference type="ChEBI" id="CHEBI:24875"/>
        <label>2</label>
    </ligand>
</feature>
<evidence type="ECO:0000256" key="2">
    <source>
        <dbReference type="ARBA" id="ARBA00022723"/>
    </source>
</evidence>
<dbReference type="PANTHER" id="PTHR36303:SF1">
    <property type="entry name" value="2',3'-CYCLIC-NUCLEOTIDE 2'-PHOSPHODIESTERASE"/>
    <property type="match status" value="1"/>
</dbReference>
<dbReference type="InterPro" id="IPR029052">
    <property type="entry name" value="Metallo-depent_PP-like"/>
</dbReference>
<gene>
    <name evidence="8" type="ORF">SYNTR_1043</name>
</gene>
<evidence type="ECO:0000313" key="8">
    <source>
        <dbReference type="EMBL" id="QGT99636.1"/>
    </source>
</evidence>
<feature type="binding site" evidence="7">
    <location>
        <position position="40"/>
    </location>
    <ligand>
        <name>Fe cation</name>
        <dbReference type="ChEBI" id="CHEBI:24875"/>
        <label>1</label>
    </ligand>
</feature>
<feature type="binding site" evidence="7">
    <location>
        <position position="151"/>
    </location>
    <ligand>
        <name>Fe cation</name>
        <dbReference type="ChEBI" id="CHEBI:24875"/>
        <label>2</label>
    </ligand>
</feature>
<feature type="binding site" evidence="7">
    <location>
        <position position="67"/>
    </location>
    <ligand>
        <name>Fe cation</name>
        <dbReference type="ChEBI" id="CHEBI:24875"/>
        <label>2</label>
    </ligand>
</feature>
<name>A0A6I6DEJ4_9FIRM</name>
<protein>
    <submittedName>
        <fullName evidence="8">2',3'-cyclic-nucleotide 2'-phosphodiesterase, Bsub YmdB</fullName>
    </submittedName>
</protein>
<dbReference type="Gene3D" id="3.60.21.10">
    <property type="match status" value="1"/>
</dbReference>
<proteinExistence type="inferred from homology"/>
<dbReference type="OrthoDB" id="9801109at2"/>
<dbReference type="PIRSF" id="PIRSF004789">
    <property type="entry name" value="DR1281"/>
    <property type="match status" value="1"/>
</dbReference>
<evidence type="ECO:0000256" key="4">
    <source>
        <dbReference type="ARBA" id="ARBA00023004"/>
    </source>
</evidence>
<sequence>MNILFIGDIVGKPGRLAIKELLNKIQKEYNIMFTIANAENAAGGRGLTKDVMHEILGAGIDVLTMGNHVWDNKDIYNFIDDEHRLIRPINYPGDCPGQGYHTYIGGFNTRIAIINASGRVFMNDLDCPFKAVEEILEDIEKKADLIILDFHAEATSEKLAIAHYFDGKINAILGTHTHIQTADETILPKGTAYITDLGMTGAVDSILGMKKDIIIQKFVTQRPIRFEVETKGKVQLQGVIMDYDENLNKIKTIERISLIN</sequence>
<dbReference type="EMBL" id="CP046457">
    <property type="protein sequence ID" value="QGT99636.1"/>
    <property type="molecule type" value="Genomic_DNA"/>
</dbReference>
<dbReference type="KEGG" id="salq:SYNTR_1043"/>
<comment type="cofactor">
    <cofactor evidence="1">
        <name>Fe(3+)</name>
        <dbReference type="ChEBI" id="CHEBI:29034"/>
    </cofactor>
</comment>
<feature type="binding site" evidence="7">
    <location>
        <position position="178"/>
    </location>
    <ligand>
        <name>Fe cation</name>
        <dbReference type="ChEBI" id="CHEBI:24875"/>
        <label>1</label>
    </ligand>
</feature>
<dbReference type="AlphaFoldDB" id="A0A6I6DEJ4"/>
<dbReference type="RefSeq" id="WP_156203514.1">
    <property type="nucleotide sequence ID" value="NZ_CP046457.1"/>
</dbReference>
<feature type="binding site" evidence="7">
    <location>
        <position position="39"/>
    </location>
    <ligand>
        <name>Fe cation</name>
        <dbReference type="ChEBI" id="CHEBI:24875"/>
        <label>1</label>
    </ligand>
</feature>
<keyword evidence="3" id="KW-0378">Hydrolase</keyword>
<evidence type="ECO:0000256" key="7">
    <source>
        <dbReference type="PIRSR" id="PIRSR004789-51"/>
    </source>
</evidence>
<evidence type="ECO:0000256" key="1">
    <source>
        <dbReference type="ARBA" id="ARBA00001965"/>
    </source>
</evidence>
<evidence type="ECO:0000256" key="6">
    <source>
        <dbReference type="PIRSR" id="PIRSR004789-50"/>
    </source>
</evidence>
<comment type="similarity">
    <text evidence="5">Belongs to the YmdB-like family.</text>
</comment>
<dbReference type="FunFam" id="3.60.21.10:FF:000016">
    <property type="entry name" value="Putative metallophosphoesterase"/>
    <property type="match status" value="1"/>
</dbReference>
<dbReference type="GO" id="GO:0046872">
    <property type="term" value="F:metal ion binding"/>
    <property type="evidence" value="ECO:0007669"/>
    <property type="project" value="UniProtKB-KW"/>
</dbReference>
<feature type="binding site" evidence="7">
    <location>
        <position position="176"/>
    </location>
    <ligand>
        <name>Fe cation</name>
        <dbReference type="ChEBI" id="CHEBI:24875"/>
        <label>2</label>
    </ligand>
</feature>
<dbReference type="CDD" id="cd07382">
    <property type="entry name" value="MPP_DR1281"/>
    <property type="match status" value="1"/>
</dbReference>
<evidence type="ECO:0000256" key="5">
    <source>
        <dbReference type="ARBA" id="ARBA00061401"/>
    </source>
</evidence>
<dbReference type="GO" id="GO:0004113">
    <property type="term" value="F:2',3'-cyclic-nucleotide 3'-phosphodiesterase activity"/>
    <property type="evidence" value="ECO:0007669"/>
    <property type="project" value="TreeGrafter"/>
</dbReference>
<reference evidence="9" key="1">
    <citation type="journal article" date="2019" name="Microbiology">
        <title>Complete Genome Sequence of an Uncultured Bacterium of the Candidate Phylum Bipolaricaulota.</title>
        <authorList>
            <person name="Kadnikov V.V."/>
            <person name="Mardanov A.V."/>
            <person name="Beletsky A.V."/>
            <person name="Frank Y.A."/>
            <person name="Karnachuk O.V."/>
            <person name="Ravin N.V."/>
        </authorList>
    </citation>
    <scope>NUCLEOTIDE SEQUENCE [LARGE SCALE GENOMIC DNA]</scope>
</reference>
<dbReference type="PANTHER" id="PTHR36303">
    <property type="entry name" value="2',3'-CYCLIC-NUCLEOTIDE 2'-PHOSPHODIESTERASE"/>
    <property type="match status" value="1"/>
</dbReference>
<keyword evidence="2 7" id="KW-0479">Metal-binding</keyword>
<dbReference type="Pfam" id="PF13277">
    <property type="entry name" value="YmdB"/>
    <property type="match status" value="1"/>
</dbReference>
<dbReference type="NCBIfam" id="TIGR00282">
    <property type="entry name" value="TIGR00282 family metallophosphoesterase"/>
    <property type="match status" value="1"/>
</dbReference>
<keyword evidence="9" id="KW-1185">Reference proteome</keyword>
<evidence type="ECO:0000256" key="3">
    <source>
        <dbReference type="ARBA" id="ARBA00022801"/>
    </source>
</evidence>
<feature type="active site" description="Proton donor" evidence="6">
    <location>
        <position position="68"/>
    </location>
</feature>
<accession>A0A6I6DEJ4</accession>
<keyword evidence="4" id="KW-0408">Iron</keyword>
<organism evidence="8 9">
    <name type="scientific">Candidatus Syntrophocurvum alkaliphilum</name>
    <dbReference type="NCBI Taxonomy" id="2293317"/>
    <lineage>
        <taxon>Bacteria</taxon>
        <taxon>Bacillati</taxon>
        <taxon>Bacillota</taxon>
        <taxon>Clostridia</taxon>
        <taxon>Eubacteriales</taxon>
        <taxon>Syntrophomonadaceae</taxon>
        <taxon>Candidatus Syntrophocurvum</taxon>
    </lineage>
</organism>
<feature type="binding site" evidence="7">
    <location>
        <position position="8"/>
    </location>
    <ligand>
        <name>Fe cation</name>
        <dbReference type="ChEBI" id="CHEBI:24875"/>
        <label>1</label>
    </ligand>
</feature>